<proteinExistence type="predicted"/>
<dbReference type="AlphaFoldDB" id="A8HYH5"/>
<dbReference type="Pfam" id="PF07238">
    <property type="entry name" value="PilZ"/>
    <property type="match status" value="1"/>
</dbReference>
<protein>
    <recommendedName>
        <fullName evidence="1">PilZ domain-containing protein</fullName>
    </recommendedName>
</protein>
<accession>A8HYH5</accession>
<dbReference type="GO" id="GO:0035438">
    <property type="term" value="F:cyclic-di-GMP binding"/>
    <property type="evidence" value="ECO:0007669"/>
    <property type="project" value="InterPro"/>
</dbReference>
<evidence type="ECO:0000259" key="1">
    <source>
        <dbReference type="Pfam" id="PF07238"/>
    </source>
</evidence>
<reference evidence="2 3" key="1">
    <citation type="journal article" date="2007" name="Appl. Environ. Microbiol.">
        <title>Rhizobial factors required for stem nodule maturation and maintenance in Sesbania rostrata-Azorhizobium caulinodans ORS571 symbiosis.</title>
        <authorList>
            <person name="Suzuki S."/>
            <person name="Aono T."/>
            <person name="Lee KB."/>
            <person name="Suzuki T."/>
            <person name="Liu CT."/>
            <person name="Miwa H."/>
            <person name="Wakao S."/>
            <person name="Iki T."/>
            <person name="Oyaizu H."/>
        </authorList>
    </citation>
    <scope>NUCLEOTIDE SEQUENCE [LARGE SCALE GENOMIC DNA]</scope>
    <source>
        <strain evidence="3">ATCC 43989 / DSM 5975 / JCM 20966 / LMG 6465 / NBRC 14845 / NCIMB 13405 / ORS 571</strain>
    </source>
</reference>
<keyword evidence="3" id="KW-1185">Reference proteome</keyword>
<reference evidence="2 3" key="3">
    <citation type="journal article" date="2008" name="BMC Genomics">
        <title>The genome of the versatile nitrogen fixer Azorhizobium caulinodans ORS571.</title>
        <authorList>
            <person name="Lee KB."/>
            <person name="Backer P.D."/>
            <person name="Aono T."/>
            <person name="Liu CT."/>
            <person name="Suzuki S."/>
            <person name="Suzuki T."/>
            <person name="Kaneko T."/>
            <person name="Yamada M."/>
            <person name="Tabata S."/>
            <person name="Kupfer D.M."/>
            <person name="Najar F.Z."/>
            <person name="Wiley G.B."/>
            <person name="Roe B."/>
            <person name="Binnewies T.T."/>
            <person name="Ussery D.W."/>
            <person name="D'Haeze W."/>
            <person name="Herder J.D."/>
            <person name="Gevers D."/>
            <person name="Vereecke D."/>
            <person name="Holsters M."/>
            <person name="Oyaizu H."/>
        </authorList>
    </citation>
    <scope>NUCLEOTIDE SEQUENCE [LARGE SCALE GENOMIC DNA]</scope>
    <source>
        <strain evidence="3">ATCC 43989 / DSM 5975 / JCM 20966 / LMG 6465 / NBRC 14845 / NCIMB 13405 / ORS 571</strain>
    </source>
</reference>
<evidence type="ECO:0000313" key="3">
    <source>
        <dbReference type="Proteomes" id="UP000000270"/>
    </source>
</evidence>
<dbReference type="HOGENOM" id="CLU_146492_0_0_5"/>
<dbReference type="EMBL" id="AP009384">
    <property type="protein sequence ID" value="BAF87614.1"/>
    <property type="molecule type" value="Genomic_DNA"/>
</dbReference>
<dbReference type="KEGG" id="azc:AZC_1616"/>
<reference evidence="2 3" key="6">
    <citation type="journal article" date="2011" name="Appl. Environ. Microbiol.">
        <title>Involvement of the azorhizobial chromosome partition gene (parA) in the onset of bacteroid differentiation during Sesbania rostrata stem nodule development.</title>
        <authorList>
            <person name="Liu CT."/>
            <person name="Lee KB."/>
            <person name="Wang YS."/>
            <person name="Peng MH."/>
            <person name="Lee KT."/>
            <person name="Suzuki S."/>
            <person name="Suzuki T."/>
            <person name="Oyaizu H."/>
        </authorList>
    </citation>
    <scope>NUCLEOTIDE SEQUENCE [LARGE SCALE GENOMIC DNA]</scope>
    <source>
        <strain evidence="3">ATCC 43989 / DSM 5975 / JCM 20966 / LMG 6465 / NBRC 14845 / NCIMB 13405 / ORS 571</strain>
    </source>
</reference>
<reference evidence="2 3" key="4">
    <citation type="journal article" date="2009" name="Appl. Environ. Microbiol.">
        <title>Comparative genome-wide transcriptional profiling of Azorhizobium caulinodans ORS571 grown under free-living and symbiotic conditions.</title>
        <authorList>
            <person name="Tsukada S."/>
            <person name="Aono T."/>
            <person name="Akiba N."/>
            <person name="Lee KB."/>
            <person name="Liu CT."/>
            <person name="Toyazaki H."/>
            <person name="Oyaizu H."/>
        </authorList>
    </citation>
    <scope>NUCLEOTIDE SEQUENCE [LARGE SCALE GENOMIC DNA]</scope>
    <source>
        <strain evidence="3">ATCC 43989 / DSM 5975 / JCM 20966 / LMG 6465 / NBRC 14845 / NCIMB 13405 / ORS 571</strain>
    </source>
</reference>
<reference evidence="2 3" key="5">
    <citation type="journal article" date="2010" name="Appl. Environ. Microbiol.">
        <title>phrR-like gene praR of Azorhizobium caulinodans ORS571 is essential for symbiosis with Sesbania rostrata and is involved in expression of reb genes.</title>
        <authorList>
            <person name="Akiba N."/>
            <person name="Aono T."/>
            <person name="Toyazaki H."/>
            <person name="Sato S."/>
            <person name="Oyaizu H."/>
        </authorList>
    </citation>
    <scope>NUCLEOTIDE SEQUENCE [LARGE SCALE GENOMIC DNA]</scope>
    <source>
        <strain evidence="3">ATCC 43989 / DSM 5975 / JCM 20966 / LMG 6465 / NBRC 14845 / NCIMB 13405 / ORS 571</strain>
    </source>
</reference>
<dbReference type="SUPFAM" id="SSF141371">
    <property type="entry name" value="PilZ domain-like"/>
    <property type="match status" value="1"/>
</dbReference>
<sequence>MRRQIVHLTAHSAARQRQDNRRSVRRFPTSQRAWIINDSEQLCFCEIVDMSSRGAQIRVSLSAQIPGTFQLLIVGETYMKRVPVSLQWRGGDRLGVMYLSEGVIV</sequence>
<reference evidence="3" key="2">
    <citation type="submission" date="2007-04" db="EMBL/GenBank/DDBJ databases">
        <title>Complete genome sequence of the nitrogen-fixing bacterium Azorhizobium caulinodans ORS571.</title>
        <authorList>
            <person name="Lee K.B."/>
            <person name="Backer P.D."/>
            <person name="Aono T."/>
            <person name="Liu C.T."/>
            <person name="Suzuki S."/>
            <person name="Suzuki T."/>
            <person name="Kaneko T."/>
            <person name="Yamada M."/>
            <person name="Tabata S."/>
            <person name="Kupfer D.M."/>
            <person name="Najar F.Z."/>
            <person name="Wiley G.B."/>
            <person name="Roe B."/>
            <person name="Binnewies T."/>
            <person name="Ussery D."/>
            <person name="Vereecke D."/>
            <person name="Gevers D."/>
            <person name="Holsters M."/>
            <person name="Oyaizu H."/>
        </authorList>
    </citation>
    <scope>NUCLEOTIDE SEQUENCE [LARGE SCALE GENOMIC DNA]</scope>
    <source>
        <strain evidence="3">ATCC 43989 / DSM 5975 / JCM 20966 / LMG 6465 / NBRC 14845 / NCIMB 13405 / ORS 571</strain>
    </source>
</reference>
<dbReference type="InterPro" id="IPR009875">
    <property type="entry name" value="PilZ_domain"/>
</dbReference>
<gene>
    <name evidence="2" type="ordered locus">AZC_1616</name>
</gene>
<evidence type="ECO:0000313" key="2">
    <source>
        <dbReference type="EMBL" id="BAF87614.1"/>
    </source>
</evidence>
<name>A8HYH5_AZOC5</name>
<dbReference type="RefSeq" id="WP_012170144.1">
    <property type="nucleotide sequence ID" value="NC_009937.1"/>
</dbReference>
<feature type="domain" description="PilZ" evidence="1">
    <location>
        <begin position="20"/>
        <end position="98"/>
    </location>
</feature>
<dbReference type="Proteomes" id="UP000000270">
    <property type="component" value="Chromosome"/>
</dbReference>
<organism evidence="2 3">
    <name type="scientific">Azorhizobium caulinodans (strain ATCC 43989 / DSM 5975 / JCM 20966 / LMG 6465 / NBRC 14845 / NCIMB 13405 / ORS 571)</name>
    <dbReference type="NCBI Taxonomy" id="438753"/>
    <lineage>
        <taxon>Bacteria</taxon>
        <taxon>Pseudomonadati</taxon>
        <taxon>Pseudomonadota</taxon>
        <taxon>Alphaproteobacteria</taxon>
        <taxon>Hyphomicrobiales</taxon>
        <taxon>Xanthobacteraceae</taxon>
        <taxon>Azorhizobium</taxon>
    </lineage>
</organism>